<keyword evidence="1" id="KW-0805">Transcription regulation</keyword>
<evidence type="ECO:0000259" key="6">
    <source>
        <dbReference type="PROSITE" id="PS50110"/>
    </source>
</evidence>
<feature type="modified residue" description="4-aspartylphosphate" evidence="4">
    <location>
        <position position="53"/>
    </location>
</feature>
<dbReference type="AlphaFoldDB" id="A0A3M8DBW0"/>
<dbReference type="Gene3D" id="3.40.50.2300">
    <property type="match status" value="1"/>
</dbReference>
<dbReference type="EMBL" id="RHHT01000003">
    <property type="protein sequence ID" value="RNB85610.1"/>
    <property type="molecule type" value="Genomic_DNA"/>
</dbReference>
<evidence type="ECO:0000256" key="2">
    <source>
        <dbReference type="ARBA" id="ARBA00023125"/>
    </source>
</evidence>
<feature type="domain" description="Response regulatory" evidence="6">
    <location>
        <begin position="2"/>
        <end position="118"/>
    </location>
</feature>
<dbReference type="GO" id="GO:0043565">
    <property type="term" value="F:sequence-specific DNA binding"/>
    <property type="evidence" value="ECO:0007669"/>
    <property type="project" value="InterPro"/>
</dbReference>
<dbReference type="SMART" id="SM00448">
    <property type="entry name" value="REC"/>
    <property type="match status" value="1"/>
</dbReference>
<dbReference type="InterPro" id="IPR011006">
    <property type="entry name" value="CheY-like_superfamily"/>
</dbReference>
<feature type="domain" description="HTH araC/xylS-type" evidence="5">
    <location>
        <begin position="254"/>
        <end position="351"/>
    </location>
</feature>
<name>A0A3M8DBW0_9BACL</name>
<evidence type="ECO:0000256" key="1">
    <source>
        <dbReference type="ARBA" id="ARBA00023015"/>
    </source>
</evidence>
<comment type="caution">
    <text evidence="7">The sequence shown here is derived from an EMBL/GenBank/DDBJ whole genome shotgun (WGS) entry which is preliminary data.</text>
</comment>
<dbReference type="SMART" id="SM00342">
    <property type="entry name" value="HTH_ARAC"/>
    <property type="match status" value="1"/>
</dbReference>
<organism evidence="7 8">
    <name type="scientific">Brevibacillus panacihumi</name>
    <dbReference type="NCBI Taxonomy" id="497735"/>
    <lineage>
        <taxon>Bacteria</taxon>
        <taxon>Bacillati</taxon>
        <taxon>Bacillota</taxon>
        <taxon>Bacilli</taxon>
        <taxon>Bacillales</taxon>
        <taxon>Paenibacillaceae</taxon>
        <taxon>Brevibacillus</taxon>
    </lineage>
</organism>
<keyword evidence="4" id="KW-0597">Phosphoprotein</keyword>
<evidence type="ECO:0000313" key="7">
    <source>
        <dbReference type="EMBL" id="RNB85610.1"/>
    </source>
</evidence>
<dbReference type="InterPro" id="IPR009057">
    <property type="entry name" value="Homeodomain-like_sf"/>
</dbReference>
<keyword evidence="2" id="KW-0238">DNA-binding</keyword>
<reference evidence="7 8" key="1">
    <citation type="submission" date="2018-10" db="EMBL/GenBank/DDBJ databases">
        <title>Phylogenomics of Brevibacillus.</title>
        <authorList>
            <person name="Dunlap C."/>
        </authorList>
    </citation>
    <scope>NUCLEOTIDE SEQUENCE [LARGE SCALE GENOMIC DNA]</scope>
    <source>
        <strain evidence="7 8">JCM 15085</strain>
    </source>
</reference>
<dbReference type="GO" id="GO:0003700">
    <property type="term" value="F:DNA-binding transcription factor activity"/>
    <property type="evidence" value="ECO:0007669"/>
    <property type="project" value="InterPro"/>
</dbReference>
<dbReference type="InterPro" id="IPR001789">
    <property type="entry name" value="Sig_transdc_resp-reg_receiver"/>
</dbReference>
<dbReference type="CDD" id="cd17536">
    <property type="entry name" value="REC_YesN-like"/>
    <property type="match status" value="1"/>
</dbReference>
<dbReference type="InterPro" id="IPR020449">
    <property type="entry name" value="Tscrpt_reg_AraC-type_HTH"/>
</dbReference>
<dbReference type="PRINTS" id="PR00032">
    <property type="entry name" value="HTHARAC"/>
</dbReference>
<evidence type="ECO:0000259" key="5">
    <source>
        <dbReference type="PROSITE" id="PS01124"/>
    </source>
</evidence>
<dbReference type="SUPFAM" id="SSF52172">
    <property type="entry name" value="CheY-like"/>
    <property type="match status" value="1"/>
</dbReference>
<sequence length="351" mass="39507">MKVLLVDDEPFELLNLQVLLEKSSSDYGITAAHHGGEALKILESEPMDLIFLDIRMPVLDGIAVLERVKTSWPDTEIVMVSAYDEFSYAKQALELGASAYLLKPFSTTEFYETLQKVERKYHEKSKAKPLLQQSLLEKTIRSGDAIDEHVWGQQFGFVPDAVAAVHAASPGWRSLLLEELKASQIVIAPEPIDGAELVLSTTRHMQPLREALLRCKLLSPDELFRFGLGESLNLRTAWEEAMRQLQDAEDSITARCLRFIQEYYQEALTLADVAKAVHVSPTHLNRLLKKETGCTFIEVLTAIRIERAKELLKKTVSIEYIAMVTGFKSAAYFSSTFKKVTGLSPRSFRRG</sequence>
<protein>
    <submittedName>
        <fullName evidence="7">Response regulator</fullName>
    </submittedName>
</protein>
<dbReference type="PANTHER" id="PTHR43280">
    <property type="entry name" value="ARAC-FAMILY TRANSCRIPTIONAL REGULATOR"/>
    <property type="match status" value="1"/>
</dbReference>
<evidence type="ECO:0000256" key="4">
    <source>
        <dbReference type="PROSITE-ProRule" id="PRU00169"/>
    </source>
</evidence>
<dbReference type="SUPFAM" id="SSF46689">
    <property type="entry name" value="Homeodomain-like"/>
    <property type="match status" value="2"/>
</dbReference>
<dbReference type="PROSITE" id="PS50110">
    <property type="entry name" value="RESPONSE_REGULATORY"/>
    <property type="match status" value="1"/>
</dbReference>
<dbReference type="Proteomes" id="UP000281915">
    <property type="component" value="Unassembled WGS sequence"/>
</dbReference>
<gene>
    <name evidence="7" type="ORF">EDM58_03540</name>
</gene>
<dbReference type="InterPro" id="IPR018062">
    <property type="entry name" value="HTH_AraC-typ_CS"/>
</dbReference>
<dbReference type="RefSeq" id="WP_122912113.1">
    <property type="nucleotide sequence ID" value="NZ_RHHT01000003.1"/>
</dbReference>
<dbReference type="PROSITE" id="PS00041">
    <property type="entry name" value="HTH_ARAC_FAMILY_1"/>
    <property type="match status" value="1"/>
</dbReference>
<dbReference type="Gene3D" id="1.10.10.60">
    <property type="entry name" value="Homeodomain-like"/>
    <property type="match status" value="2"/>
</dbReference>
<keyword evidence="3" id="KW-0804">Transcription</keyword>
<proteinExistence type="predicted"/>
<dbReference type="InterPro" id="IPR018060">
    <property type="entry name" value="HTH_AraC"/>
</dbReference>
<dbReference type="PROSITE" id="PS01124">
    <property type="entry name" value="HTH_ARAC_FAMILY_2"/>
    <property type="match status" value="1"/>
</dbReference>
<dbReference type="PANTHER" id="PTHR43280:SF2">
    <property type="entry name" value="HTH-TYPE TRANSCRIPTIONAL REGULATOR EXSA"/>
    <property type="match status" value="1"/>
</dbReference>
<accession>A0A3M8DBW0</accession>
<evidence type="ECO:0000256" key="3">
    <source>
        <dbReference type="ARBA" id="ARBA00023163"/>
    </source>
</evidence>
<evidence type="ECO:0000313" key="8">
    <source>
        <dbReference type="Proteomes" id="UP000281915"/>
    </source>
</evidence>
<dbReference type="Pfam" id="PF12833">
    <property type="entry name" value="HTH_18"/>
    <property type="match status" value="1"/>
</dbReference>
<dbReference type="Pfam" id="PF00072">
    <property type="entry name" value="Response_reg"/>
    <property type="match status" value="1"/>
</dbReference>
<dbReference type="GO" id="GO:0000160">
    <property type="term" value="P:phosphorelay signal transduction system"/>
    <property type="evidence" value="ECO:0007669"/>
    <property type="project" value="InterPro"/>
</dbReference>